<protein>
    <recommendedName>
        <fullName evidence="1">NERD domain-containing protein</fullName>
    </recommendedName>
</protein>
<evidence type="ECO:0000313" key="2">
    <source>
        <dbReference type="EMBL" id="SVD04479.1"/>
    </source>
</evidence>
<reference evidence="2" key="1">
    <citation type="submission" date="2018-05" db="EMBL/GenBank/DDBJ databases">
        <authorList>
            <person name="Lanie J.A."/>
            <person name="Ng W.-L."/>
            <person name="Kazmierczak K.M."/>
            <person name="Andrzejewski T.M."/>
            <person name="Davidsen T.M."/>
            <person name="Wayne K.J."/>
            <person name="Tettelin H."/>
            <person name="Glass J.I."/>
            <person name="Rusch D."/>
            <person name="Podicherti R."/>
            <person name="Tsui H.-C.T."/>
            <person name="Winkler M.E."/>
        </authorList>
    </citation>
    <scope>NUCLEOTIDE SEQUENCE</scope>
</reference>
<evidence type="ECO:0000259" key="1">
    <source>
        <dbReference type="Pfam" id="PF08378"/>
    </source>
</evidence>
<dbReference type="Pfam" id="PF08378">
    <property type="entry name" value="NERD"/>
    <property type="match status" value="1"/>
</dbReference>
<name>A0A382S3H5_9ZZZZ</name>
<dbReference type="Gene3D" id="3.40.50.300">
    <property type="entry name" value="P-loop containing nucleotide triphosphate hydrolases"/>
    <property type="match status" value="1"/>
</dbReference>
<feature type="non-terminal residue" evidence="2">
    <location>
        <position position="315"/>
    </location>
</feature>
<dbReference type="InterPro" id="IPR011528">
    <property type="entry name" value="NERD"/>
</dbReference>
<dbReference type="AlphaFoldDB" id="A0A382S3H5"/>
<organism evidence="2">
    <name type="scientific">marine metagenome</name>
    <dbReference type="NCBI Taxonomy" id="408172"/>
    <lineage>
        <taxon>unclassified sequences</taxon>
        <taxon>metagenomes</taxon>
        <taxon>ecological metagenomes</taxon>
    </lineage>
</organism>
<dbReference type="InterPro" id="IPR027417">
    <property type="entry name" value="P-loop_NTPase"/>
</dbReference>
<sequence length="315" mass="35333">TLSDSWLIIPRLDLVNERRPFEVDVLLINDLQGVVGIEVKGGPFTIRQGEWYRGNKIEPTSPPRQAQNAAYELRDQLRRKHPTLLEKIHVQPAVALPDLVKPGNLADRLPPGVTDAQLLFSEDFQDLSVEMEDRLWKVVATNVRNGPLAADQVEAIVGFVRPDLDFQWDPQAHARYAQAALRRISTELTRALATLDANRTVVVDGRAGTGKTHLALEWAKRAVQRGERTLLTCYNDPIAECLKESLSDSMEDGLLTVGPFERILMTLPGLPPLEEPADADEKWWATKPFEHLEKHRAEVTGLFDTVIVDEGQDFS</sequence>
<dbReference type="EMBL" id="UINC01126171">
    <property type="protein sequence ID" value="SVD04479.1"/>
    <property type="molecule type" value="Genomic_DNA"/>
</dbReference>
<feature type="domain" description="NERD" evidence="1">
    <location>
        <begin position="3"/>
        <end position="97"/>
    </location>
</feature>
<dbReference type="SUPFAM" id="SSF52540">
    <property type="entry name" value="P-loop containing nucleoside triphosphate hydrolases"/>
    <property type="match status" value="1"/>
</dbReference>
<gene>
    <name evidence="2" type="ORF">METZ01_LOCUS357333</name>
</gene>
<feature type="non-terminal residue" evidence="2">
    <location>
        <position position="1"/>
    </location>
</feature>
<proteinExistence type="predicted"/>
<accession>A0A382S3H5</accession>